<dbReference type="AlphaFoldDB" id="A0A1H5MWL7"/>
<protein>
    <submittedName>
        <fullName evidence="2">HNH endonuclease</fullName>
    </submittedName>
</protein>
<proteinExistence type="predicted"/>
<evidence type="ECO:0000313" key="3">
    <source>
        <dbReference type="Proteomes" id="UP000183613"/>
    </source>
</evidence>
<keyword evidence="2" id="KW-0378">Hydrolase</keyword>
<dbReference type="OrthoDB" id="6997287at2"/>
<dbReference type="GO" id="GO:0008270">
    <property type="term" value="F:zinc ion binding"/>
    <property type="evidence" value="ECO:0007669"/>
    <property type="project" value="InterPro"/>
</dbReference>
<gene>
    <name evidence="2" type="ORF">SAMN04489800_2949</name>
</gene>
<sequence length="250" mass="27700">MYCCTGNLAVLAADLKRDSLRRPASRLAPGFDNHDIGAPCPLPSTHPRWLPIAQPRTWTICLSALCIDARGDRYSKSVEIAPNSVYLSEHLENMTEHFYKELRDSANQKQMVASGWIATPETMSLDEAHAARVFEARKRALMDAETAAAGENGAALRTVYRRSRAICDYVLKRAAGNCESCEKPAPFMKTNGSPYLEPHHINRLSDGGLDHPRYIGAICPACHREIHYGLHGRVKNEALKAYVASIEPKS</sequence>
<dbReference type="GO" id="GO:0003676">
    <property type="term" value="F:nucleic acid binding"/>
    <property type="evidence" value="ECO:0007669"/>
    <property type="project" value="InterPro"/>
</dbReference>
<dbReference type="Pfam" id="PF01844">
    <property type="entry name" value="HNH"/>
    <property type="match status" value="1"/>
</dbReference>
<dbReference type="CDD" id="cd00085">
    <property type="entry name" value="HNHc"/>
    <property type="match status" value="1"/>
</dbReference>
<evidence type="ECO:0000259" key="1">
    <source>
        <dbReference type="Pfam" id="PF01844"/>
    </source>
</evidence>
<dbReference type="GO" id="GO:0004519">
    <property type="term" value="F:endonuclease activity"/>
    <property type="evidence" value="ECO:0007669"/>
    <property type="project" value="UniProtKB-KW"/>
</dbReference>
<organism evidence="2 3">
    <name type="scientific">Pseudomonas deceptionensis</name>
    <dbReference type="NCBI Taxonomy" id="882211"/>
    <lineage>
        <taxon>Bacteria</taxon>
        <taxon>Pseudomonadati</taxon>
        <taxon>Pseudomonadota</taxon>
        <taxon>Gammaproteobacteria</taxon>
        <taxon>Pseudomonadales</taxon>
        <taxon>Pseudomonadaceae</taxon>
        <taxon>Pseudomonas</taxon>
    </lineage>
</organism>
<dbReference type="Proteomes" id="UP000183613">
    <property type="component" value="Unassembled WGS sequence"/>
</dbReference>
<dbReference type="InterPro" id="IPR003615">
    <property type="entry name" value="HNH_nuc"/>
</dbReference>
<accession>A0A1H5MWL7</accession>
<dbReference type="EMBL" id="FNUD01000002">
    <property type="protein sequence ID" value="SEE93676.1"/>
    <property type="molecule type" value="Genomic_DNA"/>
</dbReference>
<keyword evidence="3" id="KW-1185">Reference proteome</keyword>
<evidence type="ECO:0000313" key="2">
    <source>
        <dbReference type="EMBL" id="SEE93676.1"/>
    </source>
</evidence>
<keyword evidence="2" id="KW-0255">Endonuclease</keyword>
<reference evidence="2" key="1">
    <citation type="submission" date="2016-10" db="EMBL/GenBank/DDBJ databases">
        <authorList>
            <person name="Varghese N."/>
            <person name="Submissions S."/>
        </authorList>
    </citation>
    <scope>NUCLEOTIDE SEQUENCE [LARGE SCALE GENOMIC DNA]</scope>
    <source>
        <strain evidence="2">LMG 25555</strain>
    </source>
</reference>
<comment type="caution">
    <text evidence="2">The sequence shown here is derived from an EMBL/GenBank/DDBJ whole genome shotgun (WGS) entry which is preliminary data.</text>
</comment>
<name>A0A1H5MWL7_PSEDM</name>
<keyword evidence="2" id="KW-0540">Nuclease</keyword>
<feature type="domain" description="HNH" evidence="1">
    <location>
        <begin position="178"/>
        <end position="227"/>
    </location>
</feature>
<dbReference type="InterPro" id="IPR002711">
    <property type="entry name" value="HNH"/>
</dbReference>